<protein>
    <submittedName>
        <fullName evidence="1">TIGR03089 family protein</fullName>
    </submittedName>
</protein>
<evidence type="ECO:0000313" key="1">
    <source>
        <dbReference type="EMBL" id="SHG47650.1"/>
    </source>
</evidence>
<dbReference type="RefSeq" id="WP_073487772.1">
    <property type="nucleotide sequence ID" value="NZ_FQVN01000009.1"/>
</dbReference>
<dbReference type="NCBIfam" id="TIGR03089">
    <property type="entry name" value="TIGR03089 family protein"/>
    <property type="match status" value="1"/>
</dbReference>
<dbReference type="EMBL" id="FQVN01000009">
    <property type="protein sequence ID" value="SHG47650.1"/>
    <property type="molecule type" value="Genomic_DNA"/>
</dbReference>
<accession>A0A1M5K4Z2</accession>
<dbReference type="Proteomes" id="UP000184501">
    <property type="component" value="Unassembled WGS sequence"/>
</dbReference>
<dbReference type="AlphaFoldDB" id="A0A1M5K4Z2"/>
<name>A0A1M5K4Z2_STRHI</name>
<evidence type="ECO:0000313" key="2">
    <source>
        <dbReference type="Proteomes" id="UP000184501"/>
    </source>
</evidence>
<sequence>MSITDRLLGALLAADPGRPLITYYDDATGARVELSRATIANWAAKTANWLVDELDAEPGSPVAVALPAHWQTVGVLLGAWWCGAEVTDDPAGALVAFTRPDAESVAAAGAADLVAAVALDPMGRGLTEPPAGSVDYISSARVHGDAFRPPLPVDGDTPALVGSTVDEVLAATRGRAEEFGLGADDRVLSTVEWELPGGVLDGLLAVLAGSASLVQVGNPDVSALPARAASERVTATLGVELPGVRRLPAPTRG</sequence>
<dbReference type="SUPFAM" id="SSF56801">
    <property type="entry name" value="Acetyl-CoA synthetase-like"/>
    <property type="match status" value="1"/>
</dbReference>
<gene>
    <name evidence="1" type="ORF">SAMN05444320_109139</name>
</gene>
<keyword evidence="2" id="KW-1185">Reference proteome</keyword>
<proteinExistence type="predicted"/>
<reference evidence="1 2" key="1">
    <citation type="submission" date="2016-11" db="EMBL/GenBank/DDBJ databases">
        <authorList>
            <person name="Jaros S."/>
            <person name="Januszkiewicz K."/>
            <person name="Wedrychowicz H."/>
        </authorList>
    </citation>
    <scope>NUCLEOTIDE SEQUENCE [LARGE SCALE GENOMIC DNA]</scope>
    <source>
        <strain evidence="1 2">DSM 44523</strain>
    </source>
</reference>
<dbReference type="InterPro" id="IPR017523">
    <property type="entry name" value="Rv3268"/>
</dbReference>
<dbReference type="Gene3D" id="3.40.50.12780">
    <property type="entry name" value="N-terminal domain of ligase-like"/>
    <property type="match status" value="1"/>
</dbReference>
<dbReference type="STRING" id="2017.SAMN05444320_109139"/>
<dbReference type="InterPro" id="IPR042099">
    <property type="entry name" value="ANL_N_sf"/>
</dbReference>
<organism evidence="1 2">
    <name type="scientific">Streptoalloteichus hindustanus</name>
    <dbReference type="NCBI Taxonomy" id="2017"/>
    <lineage>
        <taxon>Bacteria</taxon>
        <taxon>Bacillati</taxon>
        <taxon>Actinomycetota</taxon>
        <taxon>Actinomycetes</taxon>
        <taxon>Pseudonocardiales</taxon>
        <taxon>Pseudonocardiaceae</taxon>
        <taxon>Streptoalloteichus</taxon>
    </lineage>
</organism>
<dbReference type="OrthoDB" id="3396763at2"/>